<accession>A0A4Y8N1C0</accession>
<proteinExistence type="predicted"/>
<dbReference type="GeneID" id="97307224"/>
<comment type="caution">
    <text evidence="2">The sequence shown here is derived from an EMBL/GenBank/DDBJ whole genome shotgun (WGS) entry which is preliminary data.</text>
</comment>
<gene>
    <name evidence="2" type="ORF">E2553_00280</name>
</gene>
<dbReference type="RefSeq" id="WP_134455556.1">
    <property type="nucleotide sequence ID" value="NZ_JBHMFL010000042.1"/>
</dbReference>
<dbReference type="EMBL" id="SNVI01000001">
    <property type="protein sequence ID" value="TFE43607.1"/>
    <property type="molecule type" value="Genomic_DNA"/>
</dbReference>
<dbReference type="AlphaFoldDB" id="A0A4Y8N1C0"/>
<evidence type="ECO:0000313" key="3">
    <source>
        <dbReference type="Proteomes" id="UP000297385"/>
    </source>
</evidence>
<keyword evidence="1" id="KW-0472">Membrane</keyword>
<keyword evidence="1" id="KW-1133">Transmembrane helix</keyword>
<evidence type="ECO:0000313" key="2">
    <source>
        <dbReference type="EMBL" id="TFE43607.1"/>
    </source>
</evidence>
<feature type="transmembrane region" description="Helical" evidence="1">
    <location>
        <begin position="35"/>
        <end position="55"/>
    </location>
</feature>
<organism evidence="2 3">
    <name type="scientific">Paraburkholderia dipogonis</name>
    <dbReference type="NCBI Taxonomy" id="1211383"/>
    <lineage>
        <taxon>Bacteria</taxon>
        <taxon>Pseudomonadati</taxon>
        <taxon>Pseudomonadota</taxon>
        <taxon>Betaproteobacteria</taxon>
        <taxon>Burkholderiales</taxon>
        <taxon>Burkholderiaceae</taxon>
        <taxon>Paraburkholderia</taxon>
    </lineage>
</organism>
<protein>
    <submittedName>
        <fullName evidence="2">Uncharacterized protein</fullName>
    </submittedName>
</protein>
<name>A0A4Y8N1C0_9BURK</name>
<keyword evidence="1" id="KW-0812">Transmembrane</keyword>
<evidence type="ECO:0000256" key="1">
    <source>
        <dbReference type="SAM" id="Phobius"/>
    </source>
</evidence>
<sequence>MDDNRTLTEADVRAIAAQIEVGITQRFQLNVGRGVLAIVWKAILYALIATAAYGAGGGFKKFF</sequence>
<reference evidence="2 3" key="1">
    <citation type="submission" date="2019-03" db="EMBL/GenBank/DDBJ databases">
        <title>Complete Genome Sequence of Paraburkholderia dipogonis ICMP 19430T, a Nitrogen-fixing Symbiont of the South African Invasive Legume Dipogon lignosus in New Zealand.</title>
        <authorList>
            <person name="De Meyer S.E."/>
        </authorList>
    </citation>
    <scope>NUCLEOTIDE SEQUENCE [LARGE SCALE GENOMIC DNA]</scope>
    <source>
        <strain evidence="2 3">ICMP 19430</strain>
    </source>
</reference>
<dbReference type="Proteomes" id="UP000297385">
    <property type="component" value="Unassembled WGS sequence"/>
</dbReference>